<dbReference type="Gene3D" id="2.60.40.1120">
    <property type="entry name" value="Carboxypeptidase-like, regulatory domain"/>
    <property type="match status" value="1"/>
</dbReference>
<dbReference type="InterPro" id="IPR036439">
    <property type="entry name" value="Dockerin_dom_sf"/>
</dbReference>
<dbReference type="RefSeq" id="WP_078768783.1">
    <property type="nucleotide sequence ID" value="NZ_FUWW01000014.1"/>
</dbReference>
<keyword evidence="2" id="KW-0121">Carboxypeptidase</keyword>
<name>A0A1T4MNJ2_9FIRM</name>
<feature type="chain" id="PRO_5038654805" evidence="1">
    <location>
        <begin position="32"/>
        <end position="352"/>
    </location>
</feature>
<keyword evidence="1" id="KW-0732">Signal</keyword>
<feature type="signal peptide" evidence="1">
    <location>
        <begin position="1"/>
        <end position="31"/>
    </location>
</feature>
<sequence length="352" mass="38146">MKHTFKSFLTTPFVCLILIISMFALPFSANAEAGTLGKETPELSCVFTNTTGKKVDGNRLQNGTYYVDIVLSGMKAVSMVELTATYDSNYISNISILGTYADEHSDMINGCQKIENSTISLFQVAESKDASTIDSNGTVMVSLSVTVASSCDFADVFAFSRNPDLCFIGASYLDGEDDCYVLDTSVQKPYKTYPMTADVSPTYLVTEFDVSGNVTIANETTGVATTAPAGGITVSVKGTDKSTVTNADGSYTLKGLEIGEYTLVFSGAHTIDREAKLVVARENADYDQITVNNIGICVLDYNKDGKVNSTDVALFSKFKTDLNGDSEFNEEDFAIFKLFLRHKVAYTQLNLN</sequence>
<keyword evidence="3" id="KW-1185">Reference proteome</keyword>
<dbReference type="SUPFAM" id="SSF63446">
    <property type="entry name" value="Type I dockerin domain"/>
    <property type="match status" value="1"/>
</dbReference>
<keyword evidence="2" id="KW-0378">Hydrolase</keyword>
<accession>A0A1T4MNJ2</accession>
<dbReference type="GO" id="GO:0000272">
    <property type="term" value="P:polysaccharide catabolic process"/>
    <property type="evidence" value="ECO:0007669"/>
    <property type="project" value="InterPro"/>
</dbReference>
<keyword evidence="2" id="KW-0645">Protease</keyword>
<dbReference type="Gene3D" id="1.10.1330.10">
    <property type="entry name" value="Dockerin domain"/>
    <property type="match status" value="1"/>
</dbReference>
<dbReference type="Pfam" id="PF13715">
    <property type="entry name" value="CarbopepD_reg_2"/>
    <property type="match status" value="1"/>
</dbReference>
<dbReference type="GO" id="GO:0004180">
    <property type="term" value="F:carboxypeptidase activity"/>
    <property type="evidence" value="ECO:0007669"/>
    <property type="project" value="UniProtKB-KW"/>
</dbReference>
<dbReference type="Proteomes" id="UP000190657">
    <property type="component" value="Unassembled WGS sequence"/>
</dbReference>
<dbReference type="STRING" id="290054.SAMN02745114_01315"/>
<dbReference type="InterPro" id="IPR008969">
    <property type="entry name" value="CarboxyPept-like_regulatory"/>
</dbReference>
<dbReference type="SUPFAM" id="SSF49464">
    <property type="entry name" value="Carboxypeptidase regulatory domain-like"/>
    <property type="match status" value="1"/>
</dbReference>
<gene>
    <name evidence="2" type="ORF">SAMN02745114_01315</name>
</gene>
<reference evidence="2 3" key="1">
    <citation type="submission" date="2017-02" db="EMBL/GenBank/DDBJ databases">
        <authorList>
            <person name="Peterson S.W."/>
        </authorList>
    </citation>
    <scope>NUCLEOTIDE SEQUENCE [LARGE SCALE GENOMIC DNA]</scope>
    <source>
        <strain evidence="2 3">ATCC 51222</strain>
    </source>
</reference>
<evidence type="ECO:0000313" key="2">
    <source>
        <dbReference type="EMBL" id="SJZ68513.1"/>
    </source>
</evidence>
<evidence type="ECO:0000313" key="3">
    <source>
        <dbReference type="Proteomes" id="UP000190657"/>
    </source>
</evidence>
<protein>
    <submittedName>
        <fullName evidence="2">Carboxypeptidase regulatory-like domain-containing protein</fullName>
    </submittedName>
</protein>
<dbReference type="AlphaFoldDB" id="A0A1T4MNJ2"/>
<evidence type="ECO:0000256" key="1">
    <source>
        <dbReference type="SAM" id="SignalP"/>
    </source>
</evidence>
<organism evidence="2 3">
    <name type="scientific">Eubacterium coprostanoligenes</name>
    <dbReference type="NCBI Taxonomy" id="290054"/>
    <lineage>
        <taxon>Bacteria</taxon>
        <taxon>Bacillati</taxon>
        <taxon>Bacillota</taxon>
        <taxon>Clostridia</taxon>
        <taxon>Eubacteriales</taxon>
        <taxon>Eubacteriaceae</taxon>
        <taxon>Eubacterium</taxon>
    </lineage>
</organism>
<proteinExistence type="predicted"/>
<dbReference type="EMBL" id="FUWW01000014">
    <property type="protein sequence ID" value="SJZ68513.1"/>
    <property type="molecule type" value="Genomic_DNA"/>
</dbReference>